<accession>A0AAP0PSC7</accession>
<name>A0AAP0PSC7_9MAGN</name>
<evidence type="ECO:0000313" key="2">
    <source>
        <dbReference type="EMBL" id="KAK9152844.1"/>
    </source>
</evidence>
<organism evidence="2 3">
    <name type="scientific">Stephania japonica</name>
    <dbReference type="NCBI Taxonomy" id="461633"/>
    <lineage>
        <taxon>Eukaryota</taxon>
        <taxon>Viridiplantae</taxon>
        <taxon>Streptophyta</taxon>
        <taxon>Embryophyta</taxon>
        <taxon>Tracheophyta</taxon>
        <taxon>Spermatophyta</taxon>
        <taxon>Magnoliopsida</taxon>
        <taxon>Ranunculales</taxon>
        <taxon>Menispermaceae</taxon>
        <taxon>Menispermoideae</taxon>
        <taxon>Cissampelideae</taxon>
        <taxon>Stephania</taxon>
    </lineage>
</organism>
<dbReference type="PANTHER" id="PTHR35307:SF3">
    <property type="entry name" value="DUF4220 DOMAIN-CONTAINING PROTEIN"/>
    <property type="match status" value="1"/>
</dbReference>
<sequence>MLVFVIERDGYLVVSSLNSLTLTLIAIATKLPVDLTTSMPSAQDKLSKLTGTIFICICMGFFMPSLGSVTESECMSNMASLSMLVITVLKSGKEMKRLTEKSMAKVPNHLIQLLHQIPPSQESLTTLVRDKHEICSLSIAVLARTAALSMPSFQSQLMFASLEEVFEVVYYINHGMSSNSIKKKSE</sequence>
<reference evidence="2 3" key="1">
    <citation type="submission" date="2024-01" db="EMBL/GenBank/DDBJ databases">
        <title>Genome assemblies of Stephania.</title>
        <authorList>
            <person name="Yang L."/>
        </authorList>
    </citation>
    <scope>NUCLEOTIDE SEQUENCE [LARGE SCALE GENOMIC DNA]</scope>
    <source>
        <strain evidence="2">QJT</strain>
        <tissue evidence="2">Leaf</tissue>
    </source>
</reference>
<keyword evidence="1" id="KW-0472">Membrane</keyword>
<feature type="transmembrane region" description="Helical" evidence="1">
    <location>
        <begin position="12"/>
        <end position="33"/>
    </location>
</feature>
<keyword evidence="1" id="KW-1133">Transmembrane helix</keyword>
<feature type="transmembrane region" description="Helical" evidence="1">
    <location>
        <begin position="45"/>
        <end position="63"/>
    </location>
</feature>
<dbReference type="AlphaFoldDB" id="A0AAP0PSC7"/>
<dbReference type="PANTHER" id="PTHR35307">
    <property type="entry name" value="PROTEIN, PUTATIVE-RELATED"/>
    <property type="match status" value="1"/>
</dbReference>
<dbReference type="Proteomes" id="UP001417504">
    <property type="component" value="Unassembled WGS sequence"/>
</dbReference>
<keyword evidence="1" id="KW-0812">Transmembrane</keyword>
<proteinExistence type="predicted"/>
<evidence type="ECO:0000313" key="3">
    <source>
        <dbReference type="Proteomes" id="UP001417504"/>
    </source>
</evidence>
<keyword evidence="3" id="KW-1185">Reference proteome</keyword>
<evidence type="ECO:0000256" key="1">
    <source>
        <dbReference type="SAM" id="Phobius"/>
    </source>
</evidence>
<dbReference type="EMBL" id="JBBNAE010000001">
    <property type="protein sequence ID" value="KAK9152844.1"/>
    <property type="molecule type" value="Genomic_DNA"/>
</dbReference>
<gene>
    <name evidence="2" type="ORF">Sjap_000324</name>
</gene>
<comment type="caution">
    <text evidence="2">The sequence shown here is derived from an EMBL/GenBank/DDBJ whole genome shotgun (WGS) entry which is preliminary data.</text>
</comment>
<protein>
    <submittedName>
        <fullName evidence="2">Uncharacterized protein</fullName>
    </submittedName>
</protein>